<dbReference type="PROSITE" id="PS50837">
    <property type="entry name" value="NACHT"/>
    <property type="match status" value="1"/>
</dbReference>
<dbReference type="PANTHER" id="PTHR10039:SF14">
    <property type="entry name" value="NACHT DOMAIN-CONTAINING PROTEIN"/>
    <property type="match status" value="1"/>
</dbReference>
<proteinExistence type="predicted"/>
<gene>
    <name evidence="3" type="ORF">COCCADRAFT_109401</name>
</gene>
<dbReference type="GeneID" id="19143891"/>
<dbReference type="HOGENOM" id="CLU_021439_0_0_1"/>
<keyword evidence="4" id="KW-1185">Reference proteome</keyword>
<evidence type="ECO:0000256" key="1">
    <source>
        <dbReference type="ARBA" id="ARBA00022737"/>
    </source>
</evidence>
<dbReference type="InterPro" id="IPR056884">
    <property type="entry name" value="NPHP3-like_N"/>
</dbReference>
<dbReference type="InterPro" id="IPR007111">
    <property type="entry name" value="NACHT_NTPase"/>
</dbReference>
<dbReference type="SUPFAM" id="SSF52540">
    <property type="entry name" value="P-loop containing nucleoside triphosphate hydrolases"/>
    <property type="match status" value="1"/>
</dbReference>
<keyword evidence="1" id="KW-0677">Repeat</keyword>
<dbReference type="RefSeq" id="XP_007717349.1">
    <property type="nucleotide sequence ID" value="XM_007719159.1"/>
</dbReference>
<dbReference type="eggNOG" id="KOG4177">
    <property type="taxonomic scope" value="Eukaryota"/>
</dbReference>
<dbReference type="Pfam" id="PF24883">
    <property type="entry name" value="NPHP3_N"/>
    <property type="match status" value="1"/>
</dbReference>
<name>W6XM95_COCC2</name>
<evidence type="ECO:0000313" key="3">
    <source>
        <dbReference type="EMBL" id="EUC28357.1"/>
    </source>
</evidence>
<dbReference type="OrthoDB" id="5418336at2759"/>
<accession>W6XM95</accession>
<feature type="domain" description="NACHT" evidence="2">
    <location>
        <begin position="105"/>
        <end position="257"/>
    </location>
</feature>
<dbReference type="PANTHER" id="PTHR10039">
    <property type="entry name" value="AMELOGENIN"/>
    <property type="match status" value="1"/>
</dbReference>
<reference evidence="3 4" key="1">
    <citation type="journal article" date="2013" name="PLoS Genet.">
        <title>Comparative genome structure, secondary metabolite, and effector coding capacity across Cochliobolus pathogens.</title>
        <authorList>
            <person name="Condon B.J."/>
            <person name="Leng Y."/>
            <person name="Wu D."/>
            <person name="Bushley K.E."/>
            <person name="Ohm R.A."/>
            <person name="Otillar R."/>
            <person name="Martin J."/>
            <person name="Schackwitz W."/>
            <person name="Grimwood J."/>
            <person name="MohdZainudin N."/>
            <person name="Xue C."/>
            <person name="Wang R."/>
            <person name="Manning V.A."/>
            <person name="Dhillon B."/>
            <person name="Tu Z.J."/>
            <person name="Steffenson B.J."/>
            <person name="Salamov A."/>
            <person name="Sun H."/>
            <person name="Lowry S."/>
            <person name="LaButti K."/>
            <person name="Han J."/>
            <person name="Copeland A."/>
            <person name="Lindquist E."/>
            <person name="Barry K."/>
            <person name="Schmutz J."/>
            <person name="Baker S.E."/>
            <person name="Ciuffetti L.M."/>
            <person name="Grigoriev I.V."/>
            <person name="Zhong S."/>
            <person name="Turgeon B.G."/>
        </authorList>
    </citation>
    <scope>NUCLEOTIDE SEQUENCE [LARGE SCALE GENOMIC DNA]</scope>
    <source>
        <strain evidence="3 4">26-R-13</strain>
    </source>
</reference>
<dbReference type="Proteomes" id="UP000053841">
    <property type="component" value="Unassembled WGS sequence"/>
</dbReference>
<dbReference type="AlphaFoldDB" id="W6XM95"/>
<dbReference type="EMBL" id="KI964821">
    <property type="protein sequence ID" value="EUC28357.1"/>
    <property type="molecule type" value="Genomic_DNA"/>
</dbReference>
<dbReference type="KEGG" id="bze:COCCADRAFT_109401"/>
<organism evidence="3 4">
    <name type="scientific">Cochliobolus carbonum (strain 26-R-13)</name>
    <name type="common">Maize leaf spot fungus</name>
    <name type="synonym">Bipolaris zeicola</name>
    <dbReference type="NCBI Taxonomy" id="930089"/>
    <lineage>
        <taxon>Eukaryota</taxon>
        <taxon>Fungi</taxon>
        <taxon>Dikarya</taxon>
        <taxon>Ascomycota</taxon>
        <taxon>Pezizomycotina</taxon>
        <taxon>Dothideomycetes</taxon>
        <taxon>Pleosporomycetidae</taxon>
        <taxon>Pleosporales</taxon>
        <taxon>Pleosporineae</taxon>
        <taxon>Pleosporaceae</taxon>
        <taxon>Bipolaris</taxon>
    </lineage>
</organism>
<evidence type="ECO:0000313" key="4">
    <source>
        <dbReference type="Proteomes" id="UP000053841"/>
    </source>
</evidence>
<dbReference type="InterPro" id="IPR027417">
    <property type="entry name" value="P-loop_NTPase"/>
</dbReference>
<sequence length="343" mass="38668">MAEDRIRNQHISGVSTQNGSQAFVGSAQNVYFADHKSSQELLEKAAVQCRDALFVTDPYVDRESLITAKGARVPGTCEWIRNDVNYRVWLNGGGPGGCDSTSERRLLWISGGPGKGKTMLSIFLTEELRKHAAQQENTDLIFFFCSAQNEKHSTALAVLRGLLHQILTKRPQLSKHALRHFEPPERKQQTLASLEALWIIFVEVITDVEFGTMFCVLDGFDECEESTRKVLLSRLVTLLNGHNYSNQNAFKLAIISRDMHGLKGCLRVRLDPDNDERVSSDIELFISARMNDLSEIEGFNEKMHEDVQKELLDRAEGTFLWGLTCNLRSYAASDTRGTKRNKS</sequence>
<evidence type="ECO:0000259" key="2">
    <source>
        <dbReference type="PROSITE" id="PS50837"/>
    </source>
</evidence>
<dbReference type="Gene3D" id="3.40.50.300">
    <property type="entry name" value="P-loop containing nucleotide triphosphate hydrolases"/>
    <property type="match status" value="1"/>
</dbReference>
<protein>
    <recommendedName>
        <fullName evidence="2">NACHT domain-containing protein</fullName>
    </recommendedName>
</protein>